<dbReference type="PANTHER" id="PTHR12862">
    <property type="entry name" value="BADF TYPE ATPASE DOMAIN-CONTAINING PROTEIN"/>
    <property type="match status" value="1"/>
</dbReference>
<dbReference type="Proteomes" id="UP000015102">
    <property type="component" value="Unassembled WGS sequence"/>
</dbReference>
<dbReference type="AlphaFoldDB" id="T1H0G7"/>
<evidence type="ECO:0000256" key="2">
    <source>
        <dbReference type="ARBA" id="ARBA00012122"/>
    </source>
</evidence>
<reference evidence="7" key="1">
    <citation type="submission" date="2013-02" db="EMBL/GenBank/DDBJ databases">
        <authorList>
            <person name="Hughes D."/>
        </authorList>
    </citation>
    <scope>NUCLEOTIDE SEQUENCE</scope>
    <source>
        <strain>Durham</strain>
        <strain evidence="7">NC isolate 2 -- Noor lab</strain>
    </source>
</reference>
<dbReference type="InterPro" id="IPR039758">
    <property type="entry name" value="NAGK-like"/>
</dbReference>
<comment type="similarity">
    <text evidence="1">Belongs to the eukaryotic-type N-acetylglucosamine kinase family.</text>
</comment>
<sequence>GTGSNALLKNPDGSFYGCGGWGNFIGDEGSAWYMAFRAIKLCYDDMDNFRPSIYSTERVWELIQQHFNITTRLEILDHCYAKFDKPFFAGLCAKLAEAAKEGDELCKSIFRETGEYLAKHIIALLPKVQDELVANGDLSIVCVGSVWLSFDLFQESFLKNYPNTNLNLD</sequence>
<dbReference type="Gene3D" id="3.30.420.40">
    <property type="match status" value="1"/>
</dbReference>
<evidence type="ECO:0000259" key="5">
    <source>
        <dbReference type="Pfam" id="PF01869"/>
    </source>
</evidence>
<dbReference type="SUPFAM" id="SSF53067">
    <property type="entry name" value="Actin-like ATPase domain"/>
    <property type="match status" value="1"/>
</dbReference>
<reference evidence="6" key="2">
    <citation type="submission" date="2015-06" db="UniProtKB">
        <authorList>
            <consortium name="EnsemblMetazoa"/>
        </authorList>
    </citation>
    <scope>IDENTIFICATION</scope>
</reference>
<accession>T1H0G7</accession>
<dbReference type="EnsemblMetazoa" id="MESCA009645-RA">
    <property type="protein sequence ID" value="MESCA009645-PA"/>
    <property type="gene ID" value="MESCA009645"/>
</dbReference>
<dbReference type="GO" id="GO:0045127">
    <property type="term" value="F:N-acetylglucosamine kinase activity"/>
    <property type="evidence" value="ECO:0007669"/>
    <property type="project" value="UniProtKB-EC"/>
</dbReference>
<evidence type="ECO:0000256" key="3">
    <source>
        <dbReference type="ARBA" id="ARBA00014974"/>
    </source>
</evidence>
<dbReference type="STRING" id="36166.T1H0G7"/>
<keyword evidence="7" id="KW-1185">Reference proteome</keyword>
<dbReference type="InterPro" id="IPR043129">
    <property type="entry name" value="ATPase_NBD"/>
</dbReference>
<dbReference type="EC" id="2.7.1.59" evidence="2"/>
<organism evidence="6 7">
    <name type="scientific">Megaselia scalaris</name>
    <name type="common">Humpbacked fly</name>
    <name type="synonym">Phora scalaris</name>
    <dbReference type="NCBI Taxonomy" id="36166"/>
    <lineage>
        <taxon>Eukaryota</taxon>
        <taxon>Metazoa</taxon>
        <taxon>Ecdysozoa</taxon>
        <taxon>Arthropoda</taxon>
        <taxon>Hexapoda</taxon>
        <taxon>Insecta</taxon>
        <taxon>Pterygota</taxon>
        <taxon>Neoptera</taxon>
        <taxon>Endopterygota</taxon>
        <taxon>Diptera</taxon>
        <taxon>Brachycera</taxon>
        <taxon>Muscomorpha</taxon>
        <taxon>Platypezoidea</taxon>
        <taxon>Phoridae</taxon>
        <taxon>Megaseliini</taxon>
        <taxon>Megaselia</taxon>
    </lineage>
</organism>
<dbReference type="EMBL" id="CAQQ02388267">
    <property type="status" value="NOT_ANNOTATED_CDS"/>
    <property type="molecule type" value="Genomic_DNA"/>
</dbReference>
<dbReference type="PANTHER" id="PTHR12862:SF0">
    <property type="entry name" value="N-ACETYL-D-GLUCOSAMINE KINASE"/>
    <property type="match status" value="1"/>
</dbReference>
<evidence type="ECO:0000313" key="7">
    <source>
        <dbReference type="Proteomes" id="UP000015102"/>
    </source>
</evidence>
<evidence type="ECO:0000313" key="6">
    <source>
        <dbReference type="EnsemblMetazoa" id="MESCA009645-PA"/>
    </source>
</evidence>
<evidence type="ECO:0000256" key="4">
    <source>
        <dbReference type="ARBA" id="ARBA00031123"/>
    </source>
</evidence>
<protein>
    <recommendedName>
        <fullName evidence="3">N-acetyl-D-glucosamine kinase</fullName>
        <ecNumber evidence="2">2.7.1.59</ecNumber>
    </recommendedName>
    <alternativeName>
        <fullName evidence="4">GlcNAc kinase</fullName>
    </alternativeName>
</protein>
<proteinExistence type="inferred from homology"/>
<dbReference type="OMA" id="CKSIFRE"/>
<dbReference type="Pfam" id="PF01869">
    <property type="entry name" value="BcrAD_BadFG"/>
    <property type="match status" value="1"/>
</dbReference>
<name>T1H0G7_MEGSC</name>
<feature type="domain" description="ATPase BadF/BadG/BcrA/BcrD type" evidence="5">
    <location>
        <begin position="1"/>
        <end position="149"/>
    </location>
</feature>
<dbReference type="HOGENOM" id="CLU_108972_0_0_1"/>
<evidence type="ECO:0000256" key="1">
    <source>
        <dbReference type="ARBA" id="ARBA00006198"/>
    </source>
</evidence>
<dbReference type="InterPro" id="IPR002731">
    <property type="entry name" value="ATPase_BadF"/>
</dbReference>